<keyword evidence="2" id="KW-1185">Reference proteome</keyword>
<sequence>MSAMVSSTPLSAPTADGVSVGVPRVEAGGVPGAGRVLPTRAELAAVLPWPGLRRGSTVAVHGSVSLLFALLAEATANGSWATVVGLPGINLVAAAEAGVSLERLAVVPQPGSDPAGVIAALLDGVDLVVVGGTGWVLDADARRLSARARHRGSVLLPFGRWPGAEVQLRCSGARWRGLGHGHGHLREREIAVHAEGRGAASRPRSCRVLLPSRDGAIAPVESSLVETSAVETAAVATVSDVAAAGERPAARAHLRAVAG</sequence>
<reference evidence="1 2" key="1">
    <citation type="submission" date="2023-04" db="EMBL/GenBank/DDBJ databases">
        <title>Draft genome sequence of Saccharopolyspora sp. TS4A08 isolated from sweet potato rhizospheric soil.</title>
        <authorList>
            <person name="Suksaard P."/>
            <person name="Duangmal K."/>
        </authorList>
    </citation>
    <scope>NUCLEOTIDE SEQUENCE [LARGE SCALE GENOMIC DNA]</scope>
    <source>
        <strain evidence="1 2">TS4A08</strain>
    </source>
</reference>
<dbReference type="EMBL" id="JASAOF010000004">
    <property type="protein sequence ID" value="MDI2028912.1"/>
    <property type="molecule type" value="Genomic_DNA"/>
</dbReference>
<evidence type="ECO:0000313" key="1">
    <source>
        <dbReference type="EMBL" id="MDI2028912.1"/>
    </source>
</evidence>
<dbReference type="RefSeq" id="WP_281455275.1">
    <property type="nucleotide sequence ID" value="NZ_JASAOF010000004.1"/>
</dbReference>
<protein>
    <recommendedName>
        <fullName evidence="3">AMP-dependent synthetase/ligase domain-containing protein</fullName>
    </recommendedName>
</protein>
<proteinExistence type="predicted"/>
<dbReference type="Proteomes" id="UP001237595">
    <property type="component" value="Unassembled WGS sequence"/>
</dbReference>
<evidence type="ECO:0000313" key="2">
    <source>
        <dbReference type="Proteomes" id="UP001237595"/>
    </source>
</evidence>
<evidence type="ECO:0008006" key="3">
    <source>
        <dbReference type="Google" id="ProtNLM"/>
    </source>
</evidence>
<organism evidence="1 2">
    <name type="scientific">Saccharopolyspora ipomoeae</name>
    <dbReference type="NCBI Taxonomy" id="3042027"/>
    <lineage>
        <taxon>Bacteria</taxon>
        <taxon>Bacillati</taxon>
        <taxon>Actinomycetota</taxon>
        <taxon>Actinomycetes</taxon>
        <taxon>Pseudonocardiales</taxon>
        <taxon>Pseudonocardiaceae</taxon>
        <taxon>Saccharopolyspora</taxon>
    </lineage>
</organism>
<gene>
    <name evidence="1" type="ORF">QFW96_09835</name>
</gene>
<name>A0ABT6PLW4_9PSEU</name>
<accession>A0ABT6PLW4</accession>
<comment type="caution">
    <text evidence="1">The sequence shown here is derived from an EMBL/GenBank/DDBJ whole genome shotgun (WGS) entry which is preliminary data.</text>
</comment>